<dbReference type="PANTHER" id="PTHR43581:SF4">
    <property type="entry name" value="ATP_GTP PHOSPHATASE"/>
    <property type="match status" value="1"/>
</dbReference>
<evidence type="ECO:0000259" key="2">
    <source>
        <dbReference type="Pfam" id="PF20469"/>
    </source>
</evidence>
<dbReference type="Pfam" id="PF13175">
    <property type="entry name" value="AAA_15"/>
    <property type="match status" value="1"/>
</dbReference>
<gene>
    <name evidence="3" type="ORF">GRX01_00350</name>
</gene>
<sequence>MDLISLDIQGYKSIRENQSIDIDNFTVLFGGNNVGKSSVIDALKDYREVFPVANQVDSGWAHSLNTNKELQGEIRFNLEFLLESHEHEKFLDAVNEETEVRDRDVDRWKQSDDFRKVTHELVLRSGQNPRGNLQGTSVFSAEVGDTEVDIRRGGLSNNDAKYLNFNKIDVEDLDEDQPEYHSKRRAFGPLLEILEDSMSSWTFIEAFREPTDRLEARRQESLRGDGNNLTQVLLTLSGEGSDEFERVSNEYENIMSGVEGIRAKLPTDDKTTVVVDEYAYDTAFELSEISAGSKEILTLITQIILAQRDADLLLVEEPELHLHPGAERKILDLIRRVIDQSSQNLQAVVSTHSNIFVHHLDIDNIYRVERDGNTDITKTASSSVGADLRDLGYEYAGMFQSEGVVVVEGLTDRVALKTIGRRCGFDFDEYNIGVLEMGSGSQLVKHSRPVVRLFRMFNIPYMFICDSDIGEALKKDNEDTPPSTPNAIEGRLVGHLNGDSSRQDEWGNEPNERVHAWRNEELEHYILQDEAALADNFHPLNEEKVCEILEEAREADDSPDDQLKAICDEGRQDLGDTTETMVKKADVQDISERIDLESIPDEFFDVLGQVAGLVDADHIIREERPDGGAE</sequence>
<feature type="domain" description="Endonuclease GajA/Old nuclease/RecF-like AAA" evidence="1">
    <location>
        <begin position="1"/>
        <end position="357"/>
    </location>
</feature>
<proteinExistence type="predicted"/>
<dbReference type="Pfam" id="PF20469">
    <property type="entry name" value="OLD-like_TOPRIM"/>
    <property type="match status" value="1"/>
</dbReference>
<reference evidence="3 4" key="1">
    <citation type="submission" date="2019-12" db="EMBL/GenBank/DDBJ databases">
        <title>Isolation and characterization of three novel carbon monoxide-oxidizing members of Halobacteria from salione crusts and soils.</title>
        <authorList>
            <person name="Myers M.R."/>
            <person name="King G.M."/>
        </authorList>
    </citation>
    <scope>NUCLEOTIDE SEQUENCE [LARGE SCALE GENOMIC DNA]</scope>
    <source>
        <strain evidence="3 4">WSA2</strain>
    </source>
</reference>
<feature type="domain" description="OLD protein-like TOPRIM" evidence="2">
    <location>
        <begin position="401"/>
        <end position="468"/>
    </location>
</feature>
<dbReference type="InterPro" id="IPR034139">
    <property type="entry name" value="TOPRIM_OLD"/>
</dbReference>
<dbReference type="SUPFAM" id="SSF52540">
    <property type="entry name" value="P-loop containing nucleoside triphosphate hydrolases"/>
    <property type="match status" value="1"/>
</dbReference>
<evidence type="ECO:0000259" key="1">
    <source>
        <dbReference type="Pfam" id="PF13175"/>
    </source>
</evidence>
<name>A0A6B0SUF3_9EURY</name>
<protein>
    <submittedName>
        <fullName evidence="3">AAA family ATPase</fullName>
    </submittedName>
</protein>
<dbReference type="Proteomes" id="UP000437065">
    <property type="component" value="Unassembled WGS sequence"/>
</dbReference>
<dbReference type="InterPro" id="IPR051396">
    <property type="entry name" value="Bact_Antivir_Def_Nuclease"/>
</dbReference>
<dbReference type="AlphaFoldDB" id="A0A6B0SUF3"/>
<comment type="caution">
    <text evidence="3">The sequence shown here is derived from an EMBL/GenBank/DDBJ whole genome shotgun (WGS) entry which is preliminary data.</text>
</comment>
<dbReference type="InterPro" id="IPR027417">
    <property type="entry name" value="P-loop_NTPase"/>
</dbReference>
<organism evidence="3 4">
    <name type="scientific">Halobaculum saliterrae</name>
    <dbReference type="NCBI Taxonomy" id="2073113"/>
    <lineage>
        <taxon>Archaea</taxon>
        <taxon>Methanobacteriati</taxon>
        <taxon>Methanobacteriota</taxon>
        <taxon>Stenosarchaea group</taxon>
        <taxon>Halobacteria</taxon>
        <taxon>Halobacteriales</taxon>
        <taxon>Haloferacaceae</taxon>
        <taxon>Halobaculum</taxon>
    </lineage>
</organism>
<dbReference type="RefSeq" id="WP_159662281.1">
    <property type="nucleotide sequence ID" value="NZ_WUUS01000001.1"/>
</dbReference>
<dbReference type="EMBL" id="WUUS01000001">
    <property type="protein sequence ID" value="MXR39812.1"/>
    <property type="molecule type" value="Genomic_DNA"/>
</dbReference>
<dbReference type="OrthoDB" id="25344at2157"/>
<dbReference type="Gene3D" id="3.40.50.300">
    <property type="entry name" value="P-loop containing nucleotide triphosphate hydrolases"/>
    <property type="match status" value="1"/>
</dbReference>
<evidence type="ECO:0000313" key="3">
    <source>
        <dbReference type="EMBL" id="MXR39812.1"/>
    </source>
</evidence>
<evidence type="ECO:0000313" key="4">
    <source>
        <dbReference type="Proteomes" id="UP000437065"/>
    </source>
</evidence>
<dbReference type="CDD" id="cd01026">
    <property type="entry name" value="TOPRIM_OLD"/>
    <property type="match status" value="1"/>
</dbReference>
<keyword evidence="4" id="KW-1185">Reference proteome</keyword>
<dbReference type="InterPro" id="IPR041685">
    <property type="entry name" value="AAA_GajA/Old/RecF-like"/>
</dbReference>
<dbReference type="PANTHER" id="PTHR43581">
    <property type="entry name" value="ATP/GTP PHOSPHATASE"/>
    <property type="match status" value="1"/>
</dbReference>
<accession>A0A6B0SUF3</accession>